<reference evidence="1" key="1">
    <citation type="journal article" date="2012" name="Proc. Natl. Acad. Sci. U.S.A.">
        <title>Antigenic diversity is generated by distinct evolutionary mechanisms in African trypanosome species.</title>
        <authorList>
            <person name="Jackson A.P."/>
            <person name="Berry A."/>
            <person name="Aslett M."/>
            <person name="Allison H.C."/>
            <person name="Burton P."/>
            <person name="Vavrova-Anderson J."/>
            <person name="Brown R."/>
            <person name="Browne H."/>
            <person name="Corton N."/>
            <person name="Hauser H."/>
            <person name="Gamble J."/>
            <person name="Gilderthorp R."/>
            <person name="Marcello L."/>
            <person name="McQuillan J."/>
            <person name="Otto T.D."/>
            <person name="Quail M.A."/>
            <person name="Sanders M.J."/>
            <person name="van Tonder A."/>
            <person name="Ginger M.L."/>
            <person name="Field M.C."/>
            <person name="Barry J.D."/>
            <person name="Hertz-Fowler C."/>
            <person name="Berriman M."/>
        </authorList>
    </citation>
    <scope>NUCLEOTIDE SEQUENCE</scope>
    <source>
        <strain evidence="1">IL3000</strain>
    </source>
</reference>
<proteinExistence type="predicted"/>
<organism evidence="1">
    <name type="scientific">Trypanosoma congolense (strain IL3000)</name>
    <dbReference type="NCBI Taxonomy" id="1068625"/>
    <lineage>
        <taxon>Eukaryota</taxon>
        <taxon>Discoba</taxon>
        <taxon>Euglenozoa</taxon>
        <taxon>Kinetoplastea</taxon>
        <taxon>Metakinetoplastina</taxon>
        <taxon>Trypanosomatida</taxon>
        <taxon>Trypanosomatidae</taxon>
        <taxon>Trypanosoma</taxon>
        <taxon>Nannomonas</taxon>
    </lineage>
</organism>
<dbReference type="AlphaFoldDB" id="G0V258"/>
<gene>
    <name evidence="1" type="ORF">TCIL3000_11_12230</name>
</gene>
<name>G0V258_TRYCI</name>
<protein>
    <submittedName>
        <fullName evidence="1">Uncharacterized protein</fullName>
    </submittedName>
</protein>
<evidence type="ECO:0000313" key="1">
    <source>
        <dbReference type="EMBL" id="CCC95730.1"/>
    </source>
</evidence>
<sequence>MLFGTLWELTRGFARFEVSLARMQRLSGTSKFNPCGGTRVALLSLQPSLLGLQVFECGNPTLMHHWHFKWCQKGVVVDRVIFQLLSRTLREYSQRVHLSTFPLILSFLLKSEVVFPCIAQWQRV</sequence>
<accession>G0V258</accession>
<dbReference type="EMBL" id="HE575324">
    <property type="protein sequence ID" value="CCC95730.1"/>
    <property type="molecule type" value="Genomic_DNA"/>
</dbReference>